<dbReference type="AlphaFoldDB" id="A0A7W5JT47"/>
<organism evidence="11 12">
    <name type="scientific">Microlunatus antarcticus</name>
    <dbReference type="NCBI Taxonomy" id="53388"/>
    <lineage>
        <taxon>Bacteria</taxon>
        <taxon>Bacillati</taxon>
        <taxon>Actinomycetota</taxon>
        <taxon>Actinomycetes</taxon>
        <taxon>Propionibacteriales</taxon>
        <taxon>Propionibacteriaceae</taxon>
        <taxon>Microlunatus</taxon>
    </lineage>
</organism>
<dbReference type="Pfam" id="PF02687">
    <property type="entry name" value="FtsX"/>
    <property type="match status" value="1"/>
</dbReference>
<keyword evidence="3 8" id="KW-0812">Transmembrane</keyword>
<dbReference type="EMBL" id="JACHZG010000001">
    <property type="protein sequence ID" value="MBB3325571.1"/>
    <property type="molecule type" value="Genomic_DNA"/>
</dbReference>
<dbReference type="GO" id="GO:0005886">
    <property type="term" value="C:plasma membrane"/>
    <property type="evidence" value="ECO:0007669"/>
    <property type="project" value="UniProtKB-SubCell"/>
</dbReference>
<feature type="region of interest" description="Disordered" evidence="7">
    <location>
        <begin position="265"/>
        <end position="288"/>
    </location>
</feature>
<dbReference type="RefSeq" id="WP_332836636.1">
    <property type="nucleotide sequence ID" value="NZ_JACHZG010000001.1"/>
</dbReference>
<sequence length="441" mass="43742">MSTPALHPPRVRAGETLGIALESVRTHRMRSLLTVLGIWIGIASVTLTVGLGQGAQAQVAAQIDSLGSNLLVVSPGSSTTGGVRGGRGTATTLTTADATALADPAVAPDIAHVAPVRTSSSVLTQGTTTWTTTVTATTPDWLGVRARTLSAGRFLTAADETTAAHVLVLGDTTVSELGLRTGVGSTVTLGGTAFTVVGVLAASGSTGTTDEDDLAVTPMSTADQVVGSTTTGSVSSIYLEAASGDRLSAAYQEAYAALATRHDTGATGTAGTGTTGTRAGTTTTGGTGGTTGTVDFSITSQQSLVQAATATSKTLTILLAGVAGISLLVGGIGVMNIMLVSVSERIREIGLRKALGAPPALIRRQFLAEACLLSLAGGVLGLGTGYLGAWLLPALIGQPVTISLPASFGALGVALAVGVVAGVYPASRAARLAPIDALRSD</sequence>
<evidence type="ECO:0000313" key="12">
    <source>
        <dbReference type="Proteomes" id="UP000565572"/>
    </source>
</evidence>
<evidence type="ECO:0000256" key="5">
    <source>
        <dbReference type="ARBA" id="ARBA00023136"/>
    </source>
</evidence>
<feature type="domain" description="ABC3 transporter permease C-terminal" evidence="9">
    <location>
        <begin position="322"/>
        <end position="433"/>
    </location>
</feature>
<comment type="subcellular location">
    <subcellularLocation>
        <location evidence="1">Cell membrane</location>
        <topology evidence="1">Multi-pass membrane protein</topology>
    </subcellularLocation>
</comment>
<feature type="domain" description="MacB-like periplasmic core" evidence="10">
    <location>
        <begin position="31"/>
        <end position="253"/>
    </location>
</feature>
<dbReference type="InterPro" id="IPR003838">
    <property type="entry name" value="ABC3_permease_C"/>
</dbReference>
<dbReference type="PANTHER" id="PTHR30572">
    <property type="entry name" value="MEMBRANE COMPONENT OF TRANSPORTER-RELATED"/>
    <property type="match status" value="1"/>
</dbReference>
<comment type="similarity">
    <text evidence="6">Belongs to the ABC-4 integral membrane protein family.</text>
</comment>
<dbReference type="GO" id="GO:0022857">
    <property type="term" value="F:transmembrane transporter activity"/>
    <property type="evidence" value="ECO:0007669"/>
    <property type="project" value="TreeGrafter"/>
</dbReference>
<feature type="transmembrane region" description="Helical" evidence="8">
    <location>
        <begin position="402"/>
        <end position="424"/>
    </location>
</feature>
<evidence type="ECO:0000259" key="10">
    <source>
        <dbReference type="Pfam" id="PF12704"/>
    </source>
</evidence>
<comment type="caution">
    <text evidence="11">The sequence shown here is derived from an EMBL/GenBank/DDBJ whole genome shotgun (WGS) entry which is preliminary data.</text>
</comment>
<evidence type="ECO:0000256" key="7">
    <source>
        <dbReference type="SAM" id="MobiDB-lite"/>
    </source>
</evidence>
<evidence type="ECO:0000256" key="2">
    <source>
        <dbReference type="ARBA" id="ARBA00022475"/>
    </source>
</evidence>
<dbReference type="Pfam" id="PF12704">
    <property type="entry name" value="MacB_PCD"/>
    <property type="match status" value="1"/>
</dbReference>
<gene>
    <name evidence="11" type="ORF">FHX39_000515</name>
</gene>
<protein>
    <submittedName>
        <fullName evidence="11">Putative ABC transport system permease protein</fullName>
    </submittedName>
</protein>
<feature type="transmembrane region" description="Helical" evidence="8">
    <location>
        <begin position="317"/>
        <end position="342"/>
    </location>
</feature>
<dbReference type="Proteomes" id="UP000565572">
    <property type="component" value="Unassembled WGS sequence"/>
</dbReference>
<keyword evidence="12" id="KW-1185">Reference proteome</keyword>
<dbReference type="InterPro" id="IPR025857">
    <property type="entry name" value="MacB_PCD"/>
</dbReference>
<evidence type="ECO:0000256" key="8">
    <source>
        <dbReference type="SAM" id="Phobius"/>
    </source>
</evidence>
<name>A0A7W5JT47_9ACTN</name>
<feature type="transmembrane region" description="Helical" evidence="8">
    <location>
        <begin position="32"/>
        <end position="52"/>
    </location>
</feature>
<accession>A0A7W5JT47</accession>
<dbReference type="InterPro" id="IPR050250">
    <property type="entry name" value="Macrolide_Exporter_MacB"/>
</dbReference>
<keyword evidence="4 8" id="KW-1133">Transmembrane helix</keyword>
<evidence type="ECO:0000256" key="1">
    <source>
        <dbReference type="ARBA" id="ARBA00004651"/>
    </source>
</evidence>
<evidence type="ECO:0000256" key="3">
    <source>
        <dbReference type="ARBA" id="ARBA00022692"/>
    </source>
</evidence>
<keyword evidence="2" id="KW-1003">Cell membrane</keyword>
<evidence type="ECO:0000256" key="6">
    <source>
        <dbReference type="ARBA" id="ARBA00038076"/>
    </source>
</evidence>
<feature type="transmembrane region" description="Helical" evidence="8">
    <location>
        <begin position="372"/>
        <end position="396"/>
    </location>
</feature>
<reference evidence="11 12" key="1">
    <citation type="submission" date="2020-08" db="EMBL/GenBank/DDBJ databases">
        <title>Sequencing the genomes of 1000 actinobacteria strains.</title>
        <authorList>
            <person name="Klenk H.-P."/>
        </authorList>
    </citation>
    <scope>NUCLEOTIDE SEQUENCE [LARGE SCALE GENOMIC DNA]</scope>
    <source>
        <strain evidence="11 12">DSM 11053</strain>
    </source>
</reference>
<evidence type="ECO:0000313" key="11">
    <source>
        <dbReference type="EMBL" id="MBB3325571.1"/>
    </source>
</evidence>
<dbReference type="PANTHER" id="PTHR30572:SF4">
    <property type="entry name" value="ABC TRANSPORTER PERMEASE YTRF"/>
    <property type="match status" value="1"/>
</dbReference>
<evidence type="ECO:0000259" key="9">
    <source>
        <dbReference type="Pfam" id="PF02687"/>
    </source>
</evidence>
<keyword evidence="5 8" id="KW-0472">Membrane</keyword>
<evidence type="ECO:0000256" key="4">
    <source>
        <dbReference type="ARBA" id="ARBA00022989"/>
    </source>
</evidence>
<proteinExistence type="inferred from homology"/>